<dbReference type="AlphaFoldDB" id="W2HK37"/>
<accession>W2HK37</accession>
<sequence>MKQLHQTIDPSISEGNLLSAAYSLCHYHDKFTKEERKQVQVRSCFPHQLSIEGRDLLSKLENENLSIGPTFPPSSNTQSMPTMKNVLPTGCGPPVGSRWSTMKQPVSPTRIRSVQVTCTKRSRNVNAITAVPSVQHIASLRKTLSTLFTIECTILAEYVEFIIPLLYGNYIRWYIFQARDTTQNSLTSLRIMSCLPCT</sequence>
<protein>
    <submittedName>
        <fullName evidence="1">Uncharacterized protein</fullName>
    </submittedName>
</protein>
<evidence type="ECO:0000313" key="1">
    <source>
        <dbReference type="EMBL" id="ETK95657.1"/>
    </source>
</evidence>
<reference evidence="1" key="1">
    <citation type="submission" date="2013-11" db="EMBL/GenBank/DDBJ databases">
        <title>The Genome Sequence of Phytophthora parasitica CJ02B3.</title>
        <authorList>
            <consortium name="The Broad Institute Genomics Platform"/>
            <person name="Russ C."/>
            <person name="Tyler B."/>
            <person name="Panabieres F."/>
            <person name="Shan W."/>
            <person name="Tripathy S."/>
            <person name="Grunwald N."/>
            <person name="Machado M."/>
            <person name="Johnson C.S."/>
            <person name="Arredondo F."/>
            <person name="Hong C."/>
            <person name="Coffey M."/>
            <person name="Young S.K."/>
            <person name="Zeng Q."/>
            <person name="Gargeya S."/>
            <person name="Fitzgerald M."/>
            <person name="Abouelleil A."/>
            <person name="Alvarado L."/>
            <person name="Chapman S.B."/>
            <person name="Gainer-Dewar J."/>
            <person name="Goldberg J."/>
            <person name="Griggs A."/>
            <person name="Gujja S."/>
            <person name="Hansen M."/>
            <person name="Howarth C."/>
            <person name="Imamovic A."/>
            <person name="Ireland A."/>
            <person name="Larimer J."/>
            <person name="McCowan C."/>
            <person name="Murphy C."/>
            <person name="Pearson M."/>
            <person name="Poon T.W."/>
            <person name="Priest M."/>
            <person name="Roberts A."/>
            <person name="Saif S."/>
            <person name="Shea T."/>
            <person name="Sykes S."/>
            <person name="Wortman J."/>
            <person name="Nusbaum C."/>
            <person name="Birren B."/>
        </authorList>
    </citation>
    <scope>NUCLEOTIDE SEQUENCE [LARGE SCALE GENOMIC DNA]</scope>
    <source>
        <strain evidence="1">CJ02B3</strain>
    </source>
</reference>
<dbReference type="VEuPathDB" id="FungiDB:PPTG_06661"/>
<dbReference type="EMBL" id="KI670710">
    <property type="protein sequence ID" value="ETL49044.1"/>
    <property type="molecule type" value="Genomic_DNA"/>
</dbReference>
<dbReference type="EMBL" id="KI684240">
    <property type="protein sequence ID" value="ETK95657.1"/>
    <property type="molecule type" value="Genomic_DNA"/>
</dbReference>
<dbReference type="Proteomes" id="UP000053236">
    <property type="component" value="Unassembled WGS sequence"/>
</dbReference>
<dbReference type="EMBL" id="KI670709">
    <property type="protein sequence ID" value="ETL49045.1"/>
    <property type="molecule type" value="Genomic_DNA"/>
</dbReference>
<name>W2HK37_PHYNI</name>
<evidence type="ECO:0000313" key="3">
    <source>
        <dbReference type="EMBL" id="ETL49045.1"/>
    </source>
</evidence>
<dbReference type="Proteomes" id="UP000053864">
    <property type="component" value="Unassembled WGS sequence"/>
</dbReference>
<evidence type="ECO:0000313" key="4">
    <source>
        <dbReference type="Proteomes" id="UP000053864"/>
    </source>
</evidence>
<organism evidence="1">
    <name type="scientific">Phytophthora nicotianae</name>
    <name type="common">Potato buckeye rot agent</name>
    <name type="synonym">Phytophthora parasitica</name>
    <dbReference type="NCBI Taxonomy" id="4792"/>
    <lineage>
        <taxon>Eukaryota</taxon>
        <taxon>Sar</taxon>
        <taxon>Stramenopiles</taxon>
        <taxon>Oomycota</taxon>
        <taxon>Peronosporomycetes</taxon>
        <taxon>Peronosporales</taxon>
        <taxon>Peronosporaceae</taxon>
        <taxon>Phytophthora</taxon>
    </lineage>
</organism>
<reference evidence="2 4" key="2">
    <citation type="submission" date="2013-11" db="EMBL/GenBank/DDBJ databases">
        <title>The Genome Sequence of Phytophthora parasitica CJ05E6.</title>
        <authorList>
            <consortium name="The Broad Institute Genomics Platform"/>
            <person name="Russ C."/>
            <person name="Tyler B."/>
            <person name="Panabieres F."/>
            <person name="Shan W."/>
            <person name="Tripathy S."/>
            <person name="Grunwald N."/>
            <person name="Machado M."/>
            <person name="Johnson C.S."/>
            <person name="Arredondo F."/>
            <person name="Hong C."/>
            <person name="Coffey M."/>
            <person name="Young S.K."/>
            <person name="Zeng Q."/>
            <person name="Gargeya S."/>
            <person name="Fitzgerald M."/>
            <person name="Abouelleil A."/>
            <person name="Alvarado L."/>
            <person name="Chapman S.B."/>
            <person name="Gainer-Dewar J."/>
            <person name="Goldberg J."/>
            <person name="Griggs A."/>
            <person name="Gujja S."/>
            <person name="Hansen M."/>
            <person name="Howarth C."/>
            <person name="Imamovic A."/>
            <person name="Ireland A."/>
            <person name="Larimer J."/>
            <person name="McCowan C."/>
            <person name="Murphy C."/>
            <person name="Pearson M."/>
            <person name="Poon T.W."/>
            <person name="Priest M."/>
            <person name="Roberts A."/>
            <person name="Saif S."/>
            <person name="Shea T."/>
            <person name="Sykes S."/>
            <person name="Wortman J."/>
            <person name="Nusbaum C."/>
            <person name="Birren B."/>
        </authorList>
    </citation>
    <scope>NUCLEOTIDE SEQUENCE [LARGE SCALE GENOMIC DNA]</scope>
    <source>
        <strain evidence="2 4">CJ05E6</strain>
    </source>
</reference>
<gene>
    <name evidence="1" type="ORF">L915_01434</name>
    <name evidence="3" type="ORF">L916_01410</name>
    <name evidence="2" type="ORF">L916_01411</name>
</gene>
<proteinExistence type="predicted"/>
<evidence type="ECO:0000313" key="2">
    <source>
        <dbReference type="EMBL" id="ETL49044.1"/>
    </source>
</evidence>